<dbReference type="NCBIfam" id="NF000824">
    <property type="entry name" value="PRK00066.1"/>
    <property type="match status" value="1"/>
</dbReference>
<evidence type="ECO:0000256" key="4">
    <source>
        <dbReference type="ARBA" id="ARBA00023002"/>
    </source>
</evidence>
<evidence type="ECO:0000256" key="7">
    <source>
        <dbReference type="HAMAP-Rule" id="MF_00488"/>
    </source>
</evidence>
<evidence type="ECO:0000256" key="6">
    <source>
        <dbReference type="ARBA" id="ARBA00049258"/>
    </source>
</evidence>
<evidence type="ECO:0000256" key="3">
    <source>
        <dbReference type="ARBA" id="ARBA00012967"/>
    </source>
</evidence>
<comment type="subcellular location">
    <subcellularLocation>
        <location evidence="7">Cytoplasm</location>
    </subcellularLocation>
</comment>
<dbReference type="Pfam" id="PF00056">
    <property type="entry name" value="Ldh_1_N"/>
    <property type="match status" value="1"/>
</dbReference>
<dbReference type="PROSITE" id="PS00064">
    <property type="entry name" value="L_LDH"/>
    <property type="match status" value="1"/>
</dbReference>
<name>A9KMQ0_LACP7</name>
<dbReference type="InterPro" id="IPR018177">
    <property type="entry name" value="L-lactate_DH_AS"/>
</dbReference>
<protein>
    <recommendedName>
        <fullName evidence="3 7">L-lactate dehydrogenase</fullName>
        <shortName evidence="7">L-LDH</shortName>
        <ecNumber evidence="3 7">1.1.1.27</ecNumber>
    </recommendedName>
</protein>
<dbReference type="PIRSF" id="PIRSF000102">
    <property type="entry name" value="Lac_mal_DH"/>
    <property type="match status" value="1"/>
</dbReference>
<dbReference type="HAMAP" id="MF_00488">
    <property type="entry name" value="Lactate_dehydrog"/>
    <property type="match status" value="1"/>
</dbReference>
<dbReference type="RefSeq" id="WP_012199141.1">
    <property type="nucleotide sequence ID" value="NC_010001.1"/>
</dbReference>
<evidence type="ECO:0000259" key="11">
    <source>
        <dbReference type="Pfam" id="PF02866"/>
    </source>
</evidence>
<dbReference type="SUPFAM" id="SSF51735">
    <property type="entry name" value="NAD(P)-binding Rossmann-fold domains"/>
    <property type="match status" value="1"/>
</dbReference>
<feature type="active site" description="Proton acceptor" evidence="7 8">
    <location>
        <position position="180"/>
    </location>
</feature>
<dbReference type="InterPro" id="IPR001236">
    <property type="entry name" value="Lactate/malate_DH_N"/>
</dbReference>
<dbReference type="InterPro" id="IPR001557">
    <property type="entry name" value="L-lactate/malate_DH"/>
</dbReference>
<dbReference type="Gene3D" id="3.40.50.720">
    <property type="entry name" value="NAD(P)-binding Rossmann-like Domain"/>
    <property type="match status" value="1"/>
</dbReference>
<evidence type="ECO:0000256" key="9">
    <source>
        <dbReference type="PIRSR" id="PIRSR000102-3"/>
    </source>
</evidence>
<dbReference type="FunFam" id="3.40.50.720:FF:000018">
    <property type="entry name" value="Malate dehydrogenase"/>
    <property type="match status" value="1"/>
</dbReference>
<feature type="binding site" evidence="9">
    <location>
        <begin position="14"/>
        <end position="19"/>
    </location>
    <ligand>
        <name>NAD(+)</name>
        <dbReference type="ChEBI" id="CHEBI:57540"/>
    </ligand>
</feature>
<feature type="binding site" evidence="7">
    <location>
        <begin position="125"/>
        <end position="128"/>
    </location>
    <ligand>
        <name>substrate</name>
    </ligand>
</feature>
<evidence type="ECO:0000256" key="2">
    <source>
        <dbReference type="ARBA" id="ARBA00006054"/>
    </source>
</evidence>
<dbReference type="Gene3D" id="3.90.110.10">
    <property type="entry name" value="Lactate dehydrogenase/glycoside hydrolase, family 4, C-terminal"/>
    <property type="match status" value="1"/>
</dbReference>
<feature type="binding site" evidence="7">
    <location>
        <position position="106"/>
    </location>
    <ligand>
        <name>NAD(+)</name>
        <dbReference type="ChEBI" id="CHEBI:57540"/>
    </ligand>
</feature>
<feature type="domain" description="Lactate/malate dehydrogenase N-terminal" evidence="10">
    <location>
        <begin position="9"/>
        <end position="147"/>
    </location>
</feature>
<feature type="binding site" evidence="7 9">
    <location>
        <position position="39"/>
    </location>
    <ligand>
        <name>NAD(+)</name>
        <dbReference type="ChEBI" id="CHEBI:57540"/>
    </ligand>
</feature>
<comment type="similarity">
    <text evidence="2 7">Belongs to the LDH/MDH superfamily. LDH family.</text>
</comment>
<organism evidence="12 13">
    <name type="scientific">Lachnoclostridium phytofermentans (strain ATCC 700394 / DSM 18823 / ISDg)</name>
    <name type="common">Clostridium phytofermentans</name>
    <dbReference type="NCBI Taxonomy" id="357809"/>
    <lineage>
        <taxon>Bacteria</taxon>
        <taxon>Bacillati</taxon>
        <taxon>Bacillota</taxon>
        <taxon>Clostridia</taxon>
        <taxon>Lachnospirales</taxon>
        <taxon>Lachnospiraceae</taxon>
    </lineage>
</organism>
<dbReference type="InterPro" id="IPR022383">
    <property type="entry name" value="Lactate/malate_DH_C"/>
</dbReference>
<evidence type="ECO:0000313" key="13">
    <source>
        <dbReference type="Proteomes" id="UP000000370"/>
    </source>
</evidence>
<feature type="binding site" evidence="7">
    <location>
        <position position="70"/>
    </location>
    <ligand>
        <name>NAD(+)</name>
        <dbReference type="ChEBI" id="CHEBI:57540"/>
    </ligand>
</feature>
<dbReference type="eggNOG" id="COG0039">
    <property type="taxonomic scope" value="Bacteria"/>
</dbReference>
<dbReference type="InterPro" id="IPR015955">
    <property type="entry name" value="Lactate_DH/Glyco_Ohase_4_C"/>
</dbReference>
<dbReference type="EMBL" id="CP000885">
    <property type="protein sequence ID" value="ABX41495.1"/>
    <property type="molecule type" value="Genomic_DNA"/>
</dbReference>
<dbReference type="GO" id="GO:0005737">
    <property type="term" value="C:cytoplasm"/>
    <property type="evidence" value="ECO:0007669"/>
    <property type="project" value="UniProtKB-SubCell"/>
</dbReference>
<evidence type="ECO:0000313" key="12">
    <source>
        <dbReference type="EMBL" id="ABX41495.1"/>
    </source>
</evidence>
<dbReference type="STRING" id="357809.Cphy_1117"/>
<dbReference type="InterPro" id="IPR036291">
    <property type="entry name" value="NAD(P)-bd_dom_sf"/>
</dbReference>
<keyword evidence="7" id="KW-0963">Cytoplasm</keyword>
<dbReference type="EC" id="1.1.1.27" evidence="3 7"/>
<reference evidence="13" key="1">
    <citation type="submission" date="2007-11" db="EMBL/GenBank/DDBJ databases">
        <title>Complete genome sequence of Clostridium phytofermentans ISDg.</title>
        <authorList>
            <person name="Leschine S.B."/>
            <person name="Warnick T.A."/>
            <person name="Blanchard J.L."/>
            <person name="Schnell D.J."/>
            <person name="Petit E.L."/>
            <person name="LaTouf W.G."/>
            <person name="Copeland A."/>
            <person name="Lucas S."/>
            <person name="Lapidus A."/>
            <person name="Barry K."/>
            <person name="Glavina del Rio T."/>
            <person name="Dalin E."/>
            <person name="Tice H."/>
            <person name="Pitluck S."/>
            <person name="Kiss H."/>
            <person name="Brettin T."/>
            <person name="Bruce D."/>
            <person name="Detter J.C."/>
            <person name="Han C."/>
            <person name="Kuske C."/>
            <person name="Schmutz J."/>
            <person name="Larimer F."/>
            <person name="Land M."/>
            <person name="Hauser L."/>
            <person name="Kyrpides N."/>
            <person name="Kim E.A."/>
            <person name="Richardson P."/>
        </authorList>
    </citation>
    <scope>NUCLEOTIDE SEQUENCE [LARGE SCALE GENOMIC DNA]</scope>
    <source>
        <strain evidence="13">ATCC 700394 / DSM 18823 / ISDg</strain>
    </source>
</reference>
<dbReference type="AlphaFoldDB" id="A9KMQ0"/>
<sequence precursor="true">MAITINRSKVIVVGAGLVGTSTAFSLITQSVCDEVMLIDINRAKAHGEVMDLCHSIEYLNRNVLVTEGDYTDCKDADIVVITAGPPPKPGQSRLDTLGLSADIVSTIVEPVMKSGFNGIFLVVTNPVDSIAQYVYQLSGLPKQQVLGTGTAIDSARLKHFIGDILHVDPRSIQAYTMGEHGDSQMCPWSLVTVGGKNIMDIVRDNKEYSDIDFNEILYKVTRVGFDILSVKGTTCYGIASAAVGIIKAILYDENSILPVSTLLEGEYGEFDVYAGVPCILNRFGVKDVVEVNMTEVELNQFRASVHVVREAIENLKDRDKKALFL</sequence>
<dbReference type="GO" id="GO:0004459">
    <property type="term" value="F:L-lactate dehydrogenase (NAD+) activity"/>
    <property type="evidence" value="ECO:0007669"/>
    <property type="project" value="UniProtKB-UniRule"/>
</dbReference>
<dbReference type="KEGG" id="cpy:Cphy_1117"/>
<proteinExistence type="inferred from homology"/>
<gene>
    <name evidence="7" type="primary">ldh</name>
    <name evidence="12" type="ordered locus">Cphy_1117</name>
</gene>
<evidence type="ECO:0000256" key="8">
    <source>
        <dbReference type="PIRSR" id="PIRSR000102-1"/>
    </source>
</evidence>
<accession>A9KMQ0</accession>
<comment type="function">
    <text evidence="7">Catalyzes the conversion of lactate to pyruvate.</text>
</comment>
<evidence type="ECO:0000259" key="10">
    <source>
        <dbReference type="Pfam" id="PF00056"/>
    </source>
</evidence>
<dbReference type="InterPro" id="IPR011304">
    <property type="entry name" value="L-lactate_DH"/>
</dbReference>
<comment type="caution">
    <text evidence="7">Lacks conserved residue(s) required for the propagation of feature annotation.</text>
</comment>
<keyword evidence="4 7" id="KW-0560">Oxidoreductase</keyword>
<feature type="binding site" evidence="7">
    <location>
        <position position="44"/>
    </location>
    <ligand>
        <name>NAD(+)</name>
        <dbReference type="ChEBI" id="CHEBI:57540"/>
    </ligand>
</feature>
<dbReference type="PRINTS" id="PR00086">
    <property type="entry name" value="LLDHDRGNASE"/>
</dbReference>
<dbReference type="NCBIfam" id="TIGR01771">
    <property type="entry name" value="L-LDH-NAD"/>
    <property type="match status" value="1"/>
</dbReference>
<dbReference type="GO" id="GO:0006089">
    <property type="term" value="P:lactate metabolic process"/>
    <property type="evidence" value="ECO:0007669"/>
    <property type="project" value="TreeGrafter"/>
</dbReference>
<feature type="binding site" evidence="7">
    <location>
        <position position="148"/>
    </location>
    <ligand>
        <name>NAD(+)</name>
        <dbReference type="ChEBI" id="CHEBI:57540"/>
    </ligand>
</feature>
<feature type="binding site" evidence="7">
    <location>
        <position position="93"/>
    </location>
    <ligand>
        <name>substrate</name>
    </ligand>
</feature>
<dbReference type="GO" id="GO:0006096">
    <property type="term" value="P:glycolytic process"/>
    <property type="evidence" value="ECO:0007669"/>
    <property type="project" value="UniProtKB-UniRule"/>
</dbReference>
<feature type="binding site" evidence="7">
    <location>
        <position position="18"/>
    </location>
    <ligand>
        <name>NAD(+)</name>
        <dbReference type="ChEBI" id="CHEBI:57540"/>
    </ligand>
</feature>
<dbReference type="CDD" id="cd05291">
    <property type="entry name" value="HicDH_like"/>
    <property type="match status" value="1"/>
</dbReference>
<evidence type="ECO:0000256" key="1">
    <source>
        <dbReference type="ARBA" id="ARBA00004843"/>
    </source>
</evidence>
<dbReference type="UniPathway" id="UPA00554">
    <property type="reaction ID" value="UER00611"/>
</dbReference>
<dbReference type="PANTHER" id="PTHR43128:SF16">
    <property type="entry name" value="L-LACTATE DEHYDROGENASE"/>
    <property type="match status" value="1"/>
</dbReference>
<comment type="catalytic activity">
    <reaction evidence="6 7">
        <text>(S)-lactate + NAD(+) = pyruvate + NADH + H(+)</text>
        <dbReference type="Rhea" id="RHEA:23444"/>
        <dbReference type="ChEBI" id="CHEBI:15361"/>
        <dbReference type="ChEBI" id="CHEBI:15378"/>
        <dbReference type="ChEBI" id="CHEBI:16651"/>
        <dbReference type="ChEBI" id="CHEBI:57540"/>
        <dbReference type="ChEBI" id="CHEBI:57945"/>
        <dbReference type="EC" id="1.1.1.27"/>
    </reaction>
</comment>
<comment type="subunit">
    <text evidence="7">Homotetramer.</text>
</comment>
<feature type="domain" description="Lactate/malate dehydrogenase C-terminal" evidence="11">
    <location>
        <begin position="150"/>
        <end position="316"/>
    </location>
</feature>
<keyword evidence="5 7" id="KW-0520">NAD</keyword>
<feature type="binding site" evidence="7">
    <location>
        <begin position="153"/>
        <end position="156"/>
    </location>
    <ligand>
        <name>substrate</name>
    </ligand>
</feature>
<keyword evidence="13" id="KW-1185">Reference proteome</keyword>
<dbReference type="PANTHER" id="PTHR43128">
    <property type="entry name" value="L-2-HYDROXYCARBOXYLATE DEHYDROGENASE (NAD(P)(+))"/>
    <property type="match status" value="1"/>
</dbReference>
<dbReference type="Pfam" id="PF02866">
    <property type="entry name" value="Ldh_1_C"/>
    <property type="match status" value="1"/>
</dbReference>
<feature type="binding site" evidence="7 9">
    <location>
        <begin position="123"/>
        <end position="125"/>
    </location>
    <ligand>
        <name>NAD(+)</name>
        <dbReference type="ChEBI" id="CHEBI:57540"/>
    </ligand>
</feature>
<evidence type="ECO:0000256" key="5">
    <source>
        <dbReference type="ARBA" id="ARBA00023027"/>
    </source>
</evidence>
<feature type="binding site" evidence="7">
    <location>
        <position position="234"/>
    </location>
    <ligand>
        <name>substrate</name>
    </ligand>
</feature>
<dbReference type="HOGENOM" id="CLU_045401_1_2_9"/>
<comment type="pathway">
    <text evidence="1 7">Fermentation; pyruvate fermentation to lactate; (S)-lactate from pyruvate: step 1/1.</text>
</comment>
<dbReference type="Proteomes" id="UP000000370">
    <property type="component" value="Chromosome"/>
</dbReference>
<dbReference type="SUPFAM" id="SSF56327">
    <property type="entry name" value="LDH C-terminal domain-like"/>
    <property type="match status" value="1"/>
</dbReference>